<keyword evidence="2" id="KW-0812">Transmembrane</keyword>
<evidence type="ECO:0000256" key="2">
    <source>
        <dbReference type="SAM" id="Phobius"/>
    </source>
</evidence>
<evidence type="ECO:0000256" key="1">
    <source>
        <dbReference type="SAM" id="MobiDB-lite"/>
    </source>
</evidence>
<dbReference type="EMBL" id="PNHG01000004">
    <property type="protein sequence ID" value="PMC64813.1"/>
    <property type="molecule type" value="Genomic_DNA"/>
</dbReference>
<reference evidence="4 5" key="1">
    <citation type="submission" date="2017-09" db="EMBL/GenBank/DDBJ databases">
        <title>Bacterial strain isolated from the female urinary microbiota.</title>
        <authorList>
            <person name="Thomas-White K."/>
            <person name="Kumar N."/>
            <person name="Forster S."/>
            <person name="Putonti C."/>
            <person name="Lawley T."/>
            <person name="Wolfe A.J."/>
        </authorList>
    </citation>
    <scope>NUCLEOTIDE SEQUENCE [LARGE SCALE GENOMIC DNA]</scope>
    <source>
        <strain evidence="4 5">UMB0792</strain>
    </source>
</reference>
<protein>
    <recommendedName>
        <fullName evidence="6">Secreted protein</fullName>
    </recommendedName>
</protein>
<organism evidence="4 5">
    <name type="scientific">Corynebacterium tuscaniense</name>
    <dbReference type="NCBI Taxonomy" id="302449"/>
    <lineage>
        <taxon>Bacteria</taxon>
        <taxon>Bacillati</taxon>
        <taxon>Actinomycetota</taxon>
        <taxon>Actinomycetes</taxon>
        <taxon>Mycobacteriales</taxon>
        <taxon>Corynebacteriaceae</taxon>
        <taxon>Corynebacterium</taxon>
    </lineage>
</organism>
<feature type="chain" id="PRO_5014872777" description="Secreted protein" evidence="3">
    <location>
        <begin position="30"/>
        <end position="115"/>
    </location>
</feature>
<evidence type="ECO:0000256" key="3">
    <source>
        <dbReference type="SAM" id="SignalP"/>
    </source>
</evidence>
<feature type="region of interest" description="Disordered" evidence="1">
    <location>
        <begin position="31"/>
        <end position="60"/>
    </location>
</feature>
<feature type="signal peptide" evidence="3">
    <location>
        <begin position="1"/>
        <end position="29"/>
    </location>
</feature>
<dbReference type="Proteomes" id="UP000235836">
    <property type="component" value="Unassembled WGS sequence"/>
</dbReference>
<feature type="transmembrane region" description="Helical" evidence="2">
    <location>
        <begin position="70"/>
        <end position="92"/>
    </location>
</feature>
<dbReference type="AlphaFoldDB" id="A0A2N6T670"/>
<proteinExistence type="predicted"/>
<comment type="caution">
    <text evidence="4">The sequence shown here is derived from an EMBL/GenBank/DDBJ whole genome shotgun (WGS) entry which is preliminary data.</text>
</comment>
<evidence type="ECO:0000313" key="4">
    <source>
        <dbReference type="EMBL" id="PMC64813.1"/>
    </source>
</evidence>
<keyword evidence="2" id="KW-0472">Membrane</keyword>
<evidence type="ECO:0000313" key="5">
    <source>
        <dbReference type="Proteomes" id="UP000235836"/>
    </source>
</evidence>
<sequence length="115" mass="11896">MKKLTSTALAAALSASLSASLLVAPTAVAAEQTTSSSTDSVRKNKDNAGELPPGVELPEQPPFGSAYTGLAPLSLFLAFAATAGVLVLVAQIPPVKAELDRLKEQFLPPQQPQNR</sequence>
<keyword evidence="5" id="KW-1185">Reference proteome</keyword>
<keyword evidence="2" id="KW-1133">Transmembrane helix</keyword>
<dbReference type="RefSeq" id="WP_034665018.1">
    <property type="nucleotide sequence ID" value="NZ_JBHRZL010000010.1"/>
</dbReference>
<evidence type="ECO:0008006" key="6">
    <source>
        <dbReference type="Google" id="ProtNLM"/>
    </source>
</evidence>
<name>A0A2N6T670_9CORY</name>
<keyword evidence="3" id="KW-0732">Signal</keyword>
<gene>
    <name evidence="4" type="ORF">CJ203_03930</name>
</gene>
<accession>A0A2N6T670</accession>